<feature type="binding site" evidence="7">
    <location>
        <position position="343"/>
    </location>
    <ligand>
        <name>phosphoenolpyruvate</name>
        <dbReference type="ChEBI" id="CHEBI:58702"/>
    </ligand>
</feature>
<dbReference type="Proteomes" id="UP001501480">
    <property type="component" value="Unassembled WGS sequence"/>
</dbReference>
<evidence type="ECO:0000256" key="2">
    <source>
        <dbReference type="ARBA" id="ARBA00009948"/>
    </source>
</evidence>
<feature type="binding site" evidence="7">
    <location>
        <position position="169"/>
    </location>
    <ligand>
        <name>3-phosphoshikimate</name>
        <dbReference type="ChEBI" id="CHEBI:145989"/>
    </ligand>
</feature>
<comment type="subcellular location">
    <subcellularLocation>
        <location evidence="7">Cytoplasm</location>
    </subcellularLocation>
</comment>
<evidence type="ECO:0000313" key="9">
    <source>
        <dbReference type="EMBL" id="GAA2082670.1"/>
    </source>
</evidence>
<feature type="binding site" evidence="7">
    <location>
        <position position="26"/>
    </location>
    <ligand>
        <name>phosphoenolpyruvate</name>
        <dbReference type="ChEBI" id="CHEBI:58702"/>
    </ligand>
</feature>
<dbReference type="EC" id="2.5.1.19" evidence="7"/>
<evidence type="ECO:0000259" key="8">
    <source>
        <dbReference type="Pfam" id="PF00275"/>
    </source>
</evidence>
<dbReference type="HAMAP" id="MF_00210">
    <property type="entry name" value="EPSP_synth"/>
    <property type="match status" value="1"/>
</dbReference>
<keyword evidence="7" id="KW-0963">Cytoplasm</keyword>
<dbReference type="CDD" id="cd01556">
    <property type="entry name" value="EPSP_synthase"/>
    <property type="match status" value="1"/>
</dbReference>
<evidence type="ECO:0000256" key="4">
    <source>
        <dbReference type="ARBA" id="ARBA00022679"/>
    </source>
</evidence>
<feature type="binding site" evidence="7">
    <location>
        <position position="170"/>
    </location>
    <ligand>
        <name>phosphoenolpyruvate</name>
        <dbReference type="ChEBI" id="CHEBI:58702"/>
    </ligand>
</feature>
<feature type="binding site" evidence="7">
    <location>
        <position position="31"/>
    </location>
    <ligand>
        <name>3-phosphoshikimate</name>
        <dbReference type="ChEBI" id="CHEBI:145989"/>
    </ligand>
</feature>
<dbReference type="SUPFAM" id="SSF55205">
    <property type="entry name" value="EPT/RTPC-like"/>
    <property type="match status" value="1"/>
</dbReference>
<feature type="binding site" evidence="7">
    <location>
        <position position="94"/>
    </location>
    <ligand>
        <name>phosphoenolpyruvate</name>
        <dbReference type="ChEBI" id="CHEBI:58702"/>
    </ligand>
</feature>
<keyword evidence="5 7" id="KW-0057">Aromatic amino acid biosynthesis</keyword>
<comment type="caution">
    <text evidence="9">The sequence shown here is derived from an EMBL/GenBank/DDBJ whole genome shotgun (WGS) entry which is preliminary data.</text>
</comment>
<keyword evidence="10" id="KW-1185">Reference proteome</keyword>
<dbReference type="NCBIfam" id="TIGR01356">
    <property type="entry name" value="aroA"/>
    <property type="match status" value="1"/>
</dbReference>
<comment type="pathway">
    <text evidence="1 7">Metabolic intermediate biosynthesis; chorismate biosynthesis; chorismate from D-erythrose 4-phosphate and phosphoenolpyruvate: step 6/7.</text>
</comment>
<evidence type="ECO:0000256" key="3">
    <source>
        <dbReference type="ARBA" id="ARBA00022605"/>
    </source>
</evidence>
<dbReference type="EMBL" id="BAAAPY010000009">
    <property type="protein sequence ID" value="GAA2082670.1"/>
    <property type="molecule type" value="Genomic_DNA"/>
</dbReference>
<comment type="caution">
    <text evidence="7">Lacks conserved residue(s) required for the propagation of feature annotation.</text>
</comment>
<dbReference type="InterPro" id="IPR006264">
    <property type="entry name" value="EPSP_synthase"/>
</dbReference>
<feature type="binding site" evidence="7">
    <location>
        <position position="197"/>
    </location>
    <ligand>
        <name>3-phosphoshikimate</name>
        <dbReference type="ChEBI" id="CHEBI:145989"/>
    </ligand>
</feature>
<feature type="domain" description="Enolpyruvate transferase" evidence="8">
    <location>
        <begin position="14"/>
        <end position="417"/>
    </location>
</feature>
<dbReference type="PANTHER" id="PTHR21090:SF5">
    <property type="entry name" value="PENTAFUNCTIONAL AROM POLYPEPTIDE"/>
    <property type="match status" value="1"/>
</dbReference>
<comment type="function">
    <text evidence="7">Catalyzes the transfer of the enolpyruvyl moiety of phosphoenolpyruvate (PEP) to the 5-hydroxyl of shikimate-3-phosphate (S3P) to produce enolpyruvyl shikimate-3-phosphate and inorganic phosphate.</text>
</comment>
<protein>
    <recommendedName>
        <fullName evidence="7">3-phosphoshikimate 1-carboxyvinyltransferase</fullName>
        <ecNumber evidence="7">2.5.1.19</ecNumber>
    </recommendedName>
    <alternativeName>
        <fullName evidence="7">5-enolpyruvylshikimate-3-phosphate synthase</fullName>
        <shortName evidence="7">EPSP synthase</shortName>
        <shortName evidence="7">EPSPS</shortName>
    </alternativeName>
</protein>
<comment type="similarity">
    <text evidence="2 7">Belongs to the EPSP synthase family.</text>
</comment>
<dbReference type="InterPro" id="IPR001986">
    <property type="entry name" value="Enolpyruvate_Tfrase_dom"/>
</dbReference>
<evidence type="ECO:0000256" key="7">
    <source>
        <dbReference type="HAMAP-Rule" id="MF_00210"/>
    </source>
</evidence>
<feature type="binding site" evidence="7">
    <location>
        <position position="409"/>
    </location>
    <ligand>
        <name>phosphoenolpyruvate</name>
        <dbReference type="ChEBI" id="CHEBI:58702"/>
    </ligand>
</feature>
<name>A0ABN2W373_9ACTN</name>
<dbReference type="PROSITE" id="PS00885">
    <property type="entry name" value="EPSP_SYNTHASE_2"/>
    <property type="match status" value="1"/>
</dbReference>
<dbReference type="Gene3D" id="3.65.10.10">
    <property type="entry name" value="Enolpyruvate transferase domain"/>
    <property type="match status" value="2"/>
</dbReference>
<feature type="binding site" evidence="7">
    <location>
        <position position="312"/>
    </location>
    <ligand>
        <name>3-phosphoshikimate</name>
        <dbReference type="ChEBI" id="CHEBI:145989"/>
    </ligand>
</feature>
<evidence type="ECO:0000256" key="5">
    <source>
        <dbReference type="ARBA" id="ARBA00023141"/>
    </source>
</evidence>
<feature type="binding site" evidence="7">
    <location>
        <position position="26"/>
    </location>
    <ligand>
        <name>3-phosphoshikimate</name>
        <dbReference type="ChEBI" id="CHEBI:145989"/>
    </ligand>
</feature>
<sequence length="423" mass="44807">METPLPWLAPYRDAPLDARVLVPSSKSLTNRALVLAALADSPSTLTRPLVSRDTSLMADGLTALGIEVERGAGAWTVRPASLSGDATIDCGLAGTVMRFLPAVAALADGPVVFDGDERARERPMGTTIASLRALGVRIEDDDRAALPFAVTGTGRVRGGRLEIDASASSQFVSALLLAAPRFDEGLDLRHVGPSLPSLPHVEMTVAELRRRGVAVDDSTPDRWHVSPGPVGALDVEIEPDLSNAGVFIGAALVTGGRVAVRRWPATTQQAGDAWHRIVRAFGGTSERDGDDMVFTAGSTLTGADLDLHDVGELTPVVAAVAALAEGPSRLSGIAHLRGHETDRLAALATEIARLGGDARETDDGLVITPRPLHGEIFRTYDDHRMAHAAVVLALRVPELFVENVRTTVKTYPNFAPVWERLVA</sequence>
<dbReference type="InterPro" id="IPR013792">
    <property type="entry name" value="RNA3'P_cycl/enolpyr_Trfase_a/b"/>
</dbReference>
<evidence type="ECO:0000256" key="6">
    <source>
        <dbReference type="ARBA" id="ARBA00044633"/>
    </source>
</evidence>
<feature type="binding site" evidence="7">
    <location>
        <position position="168"/>
    </location>
    <ligand>
        <name>3-phosphoshikimate</name>
        <dbReference type="ChEBI" id="CHEBI:145989"/>
    </ligand>
</feature>
<dbReference type="Pfam" id="PF00275">
    <property type="entry name" value="EPSP_synthase"/>
    <property type="match status" value="1"/>
</dbReference>
<feature type="active site" description="Proton acceptor" evidence="7">
    <location>
        <position position="312"/>
    </location>
</feature>
<dbReference type="InterPro" id="IPR023193">
    <property type="entry name" value="EPSP_synthase_CS"/>
</dbReference>
<dbReference type="PROSITE" id="PS00104">
    <property type="entry name" value="EPSP_SYNTHASE_1"/>
    <property type="match status" value="1"/>
</dbReference>
<feature type="binding site" evidence="7">
    <location>
        <position position="122"/>
    </location>
    <ligand>
        <name>phosphoenolpyruvate</name>
        <dbReference type="ChEBI" id="CHEBI:58702"/>
    </ligand>
</feature>
<reference evidence="9 10" key="1">
    <citation type="journal article" date="2019" name="Int. J. Syst. Evol. Microbiol.">
        <title>The Global Catalogue of Microorganisms (GCM) 10K type strain sequencing project: providing services to taxonomists for standard genome sequencing and annotation.</title>
        <authorList>
            <consortium name="The Broad Institute Genomics Platform"/>
            <consortium name="The Broad Institute Genome Sequencing Center for Infectious Disease"/>
            <person name="Wu L."/>
            <person name="Ma J."/>
        </authorList>
    </citation>
    <scope>NUCLEOTIDE SEQUENCE [LARGE SCALE GENOMIC DNA]</scope>
    <source>
        <strain evidence="9 10">JCM 15749</strain>
    </source>
</reference>
<feature type="binding site" evidence="7">
    <location>
        <position position="170"/>
    </location>
    <ligand>
        <name>3-phosphoshikimate</name>
        <dbReference type="ChEBI" id="CHEBI:145989"/>
    </ligand>
</feature>
<feature type="binding site" evidence="7">
    <location>
        <position position="339"/>
    </location>
    <ligand>
        <name>3-phosphoshikimate</name>
        <dbReference type="ChEBI" id="CHEBI:145989"/>
    </ligand>
</feature>
<dbReference type="PANTHER" id="PTHR21090">
    <property type="entry name" value="AROM/DEHYDROQUINATE SYNTHASE"/>
    <property type="match status" value="1"/>
</dbReference>
<comment type="subunit">
    <text evidence="7">Monomer.</text>
</comment>
<dbReference type="RefSeq" id="WP_344329076.1">
    <property type="nucleotide sequence ID" value="NZ_BAAAPY010000009.1"/>
</dbReference>
<evidence type="ECO:0000256" key="1">
    <source>
        <dbReference type="ARBA" id="ARBA00004811"/>
    </source>
</evidence>
<dbReference type="InterPro" id="IPR036968">
    <property type="entry name" value="Enolpyruvate_Tfrase_sf"/>
</dbReference>
<accession>A0ABN2W373</accession>
<feature type="binding site" evidence="7">
    <location>
        <position position="384"/>
    </location>
    <ligand>
        <name>phosphoenolpyruvate</name>
        <dbReference type="ChEBI" id="CHEBI:58702"/>
    </ligand>
</feature>
<organism evidence="9 10">
    <name type="scientific">Aeromicrobium halocynthiae</name>
    <dbReference type="NCBI Taxonomy" id="560557"/>
    <lineage>
        <taxon>Bacteria</taxon>
        <taxon>Bacillati</taxon>
        <taxon>Actinomycetota</taxon>
        <taxon>Actinomycetes</taxon>
        <taxon>Propionibacteriales</taxon>
        <taxon>Nocardioidaceae</taxon>
        <taxon>Aeromicrobium</taxon>
    </lineage>
</organism>
<keyword evidence="4 7" id="KW-0808">Transferase</keyword>
<keyword evidence="3 7" id="KW-0028">Amino-acid biosynthesis</keyword>
<proteinExistence type="inferred from homology"/>
<comment type="catalytic activity">
    <reaction evidence="6">
        <text>3-phosphoshikimate + phosphoenolpyruvate = 5-O-(1-carboxyvinyl)-3-phosphoshikimate + phosphate</text>
        <dbReference type="Rhea" id="RHEA:21256"/>
        <dbReference type="ChEBI" id="CHEBI:43474"/>
        <dbReference type="ChEBI" id="CHEBI:57701"/>
        <dbReference type="ChEBI" id="CHEBI:58702"/>
        <dbReference type="ChEBI" id="CHEBI:145989"/>
        <dbReference type="EC" id="2.5.1.19"/>
    </reaction>
    <physiologicalReaction direction="left-to-right" evidence="6">
        <dbReference type="Rhea" id="RHEA:21257"/>
    </physiologicalReaction>
</comment>
<gene>
    <name evidence="7 9" type="primary">aroA</name>
    <name evidence="9" type="ORF">GCM10009821_24490</name>
</gene>
<evidence type="ECO:0000313" key="10">
    <source>
        <dbReference type="Proteomes" id="UP001501480"/>
    </source>
</evidence>
<dbReference type="PIRSF" id="PIRSF000505">
    <property type="entry name" value="EPSPS"/>
    <property type="match status" value="1"/>
</dbReference>
<feature type="binding site" evidence="7">
    <location>
        <position position="27"/>
    </location>
    <ligand>
        <name>3-phosphoshikimate</name>
        <dbReference type="ChEBI" id="CHEBI:145989"/>
    </ligand>
</feature>